<evidence type="ECO:0000313" key="4">
    <source>
        <dbReference type="Proteomes" id="UP000261600"/>
    </source>
</evidence>
<feature type="domain" description="DUF4939" evidence="2">
    <location>
        <begin position="16"/>
        <end position="80"/>
    </location>
</feature>
<dbReference type="Ensembl" id="ENSMALT00000020980.1">
    <property type="protein sequence ID" value="ENSMALP00000020580.1"/>
    <property type="gene ID" value="ENSMALG00000014387.1"/>
</dbReference>
<evidence type="ECO:0000313" key="3">
    <source>
        <dbReference type="Ensembl" id="ENSMALP00000020580.1"/>
    </source>
</evidence>
<sequence length="101" mass="11462">CTLRVQAAKKDPLSAPRSASPRRDPPIPETDTFDGSVDKCRGFLLQCRRVFDQQPRTFRTDREKTSYIISRLRGKALTWAEAADTSGMIIVWKRGSDFSTK</sequence>
<accession>A0A3Q3JVE4</accession>
<dbReference type="Pfam" id="PF16297">
    <property type="entry name" value="DUF4939"/>
    <property type="match status" value="1"/>
</dbReference>
<protein>
    <recommendedName>
        <fullName evidence="2">DUF4939 domain-containing protein</fullName>
    </recommendedName>
</protein>
<dbReference type="InterPro" id="IPR032549">
    <property type="entry name" value="DUF4939"/>
</dbReference>
<keyword evidence="4" id="KW-1185">Reference proteome</keyword>
<name>A0A3Q3JVE4_MONAL</name>
<proteinExistence type="predicted"/>
<dbReference type="Proteomes" id="UP000261600">
    <property type="component" value="Unplaced"/>
</dbReference>
<reference evidence="3" key="1">
    <citation type="submission" date="2025-08" db="UniProtKB">
        <authorList>
            <consortium name="Ensembl"/>
        </authorList>
    </citation>
    <scope>IDENTIFICATION</scope>
</reference>
<feature type="region of interest" description="Disordered" evidence="1">
    <location>
        <begin position="1"/>
        <end position="34"/>
    </location>
</feature>
<reference evidence="3" key="2">
    <citation type="submission" date="2025-09" db="UniProtKB">
        <authorList>
            <consortium name="Ensembl"/>
        </authorList>
    </citation>
    <scope>IDENTIFICATION</scope>
</reference>
<evidence type="ECO:0000256" key="1">
    <source>
        <dbReference type="SAM" id="MobiDB-lite"/>
    </source>
</evidence>
<organism evidence="3 4">
    <name type="scientific">Monopterus albus</name>
    <name type="common">Swamp eel</name>
    <dbReference type="NCBI Taxonomy" id="43700"/>
    <lineage>
        <taxon>Eukaryota</taxon>
        <taxon>Metazoa</taxon>
        <taxon>Chordata</taxon>
        <taxon>Craniata</taxon>
        <taxon>Vertebrata</taxon>
        <taxon>Euteleostomi</taxon>
        <taxon>Actinopterygii</taxon>
        <taxon>Neopterygii</taxon>
        <taxon>Teleostei</taxon>
        <taxon>Neoteleostei</taxon>
        <taxon>Acanthomorphata</taxon>
        <taxon>Anabantaria</taxon>
        <taxon>Synbranchiformes</taxon>
        <taxon>Synbranchidae</taxon>
        <taxon>Monopterus</taxon>
    </lineage>
</organism>
<evidence type="ECO:0000259" key="2">
    <source>
        <dbReference type="Pfam" id="PF16297"/>
    </source>
</evidence>
<dbReference type="AlphaFoldDB" id="A0A3Q3JVE4"/>